<feature type="transmembrane region" description="Helical" evidence="11">
    <location>
        <begin position="399"/>
        <end position="420"/>
    </location>
</feature>
<dbReference type="SMART" id="SM01080">
    <property type="entry name" value="CHASE2"/>
    <property type="match status" value="1"/>
</dbReference>
<evidence type="ECO:0000256" key="4">
    <source>
        <dbReference type="ARBA" id="ARBA00022741"/>
    </source>
</evidence>
<evidence type="ECO:0000256" key="8">
    <source>
        <dbReference type="ARBA" id="ARBA00048679"/>
    </source>
</evidence>
<evidence type="ECO:0000256" key="1">
    <source>
        <dbReference type="ARBA" id="ARBA00012513"/>
    </source>
</evidence>
<evidence type="ECO:0000313" key="13">
    <source>
        <dbReference type="EMBL" id="BAC09092.1"/>
    </source>
</evidence>
<dbReference type="eggNOG" id="COG3170">
    <property type="taxonomic scope" value="Bacteria"/>
</dbReference>
<reference evidence="13 14" key="1">
    <citation type="journal article" date="2002" name="DNA Res.">
        <title>Complete genome structure of the thermophilic cyanobacterium Thermosynechococcus elongatus BP-1.</title>
        <authorList>
            <person name="Nakamura Y."/>
            <person name="Kaneko T."/>
            <person name="Sato S."/>
            <person name="Ikeuchi M."/>
            <person name="Katoh H."/>
            <person name="Sasamoto S."/>
            <person name="Watanabe A."/>
            <person name="Iriguchi M."/>
            <person name="Kawashima K."/>
            <person name="Kimura T."/>
            <person name="Kishida Y."/>
            <person name="Kiyokawa C."/>
            <person name="Kohara M."/>
            <person name="Matsumoto M."/>
            <person name="Matsuno A."/>
            <person name="Nakazaki N."/>
            <person name="Shimpo S."/>
            <person name="Sugimoto M."/>
            <person name="Takeuchi C."/>
            <person name="Yamada M."/>
            <person name="Tabata S."/>
        </authorList>
    </citation>
    <scope>NUCLEOTIDE SEQUENCE [LARGE SCALE GENOMIC DNA]</scope>
    <source>
        <strain evidence="14">IAM M-273 / NIES-2133 / BP-1</strain>
    </source>
</reference>
<dbReference type="CDD" id="cd14014">
    <property type="entry name" value="STKc_PknB_like"/>
    <property type="match status" value="1"/>
</dbReference>
<keyword evidence="3" id="KW-0808">Transferase</keyword>
<dbReference type="InterPro" id="IPR017441">
    <property type="entry name" value="Protein_kinase_ATP_BS"/>
</dbReference>
<protein>
    <recommendedName>
        <fullName evidence="1">non-specific serine/threonine protein kinase</fullName>
        <ecNumber evidence="1">2.7.11.1</ecNumber>
    </recommendedName>
</protein>
<dbReference type="SUPFAM" id="SSF56112">
    <property type="entry name" value="Protein kinase-like (PK-like)"/>
    <property type="match status" value="1"/>
</dbReference>
<keyword evidence="2 13" id="KW-0723">Serine/threonine-protein kinase</keyword>
<dbReference type="PROSITE" id="PS50011">
    <property type="entry name" value="PROTEIN_KINASE_DOM"/>
    <property type="match status" value="1"/>
</dbReference>
<dbReference type="Gene3D" id="3.30.200.20">
    <property type="entry name" value="Phosphorylase Kinase, domain 1"/>
    <property type="match status" value="1"/>
</dbReference>
<evidence type="ECO:0000256" key="2">
    <source>
        <dbReference type="ARBA" id="ARBA00022527"/>
    </source>
</evidence>
<keyword evidence="14" id="KW-1185">Reference proteome</keyword>
<feature type="compositionally biased region" description="Pro residues" evidence="10">
    <location>
        <begin position="754"/>
        <end position="766"/>
    </location>
</feature>
<proteinExistence type="predicted"/>
<dbReference type="PANTHER" id="PTHR24363:SF0">
    <property type="entry name" value="SERINE_THREONINE KINASE LIKE DOMAIN CONTAINING 1"/>
    <property type="match status" value="1"/>
</dbReference>
<name>Q8DIP1_THEVB</name>
<feature type="compositionally biased region" description="Polar residues" evidence="10">
    <location>
        <begin position="666"/>
        <end position="680"/>
    </location>
</feature>
<evidence type="ECO:0000256" key="5">
    <source>
        <dbReference type="ARBA" id="ARBA00022777"/>
    </source>
</evidence>
<keyword evidence="4 9" id="KW-0547">Nucleotide-binding</keyword>
<dbReference type="Gene3D" id="1.10.510.10">
    <property type="entry name" value="Transferase(Phosphotransferase) domain 1"/>
    <property type="match status" value="1"/>
</dbReference>
<evidence type="ECO:0000256" key="10">
    <source>
        <dbReference type="SAM" id="MobiDB-lite"/>
    </source>
</evidence>
<dbReference type="PROSITE" id="PS00107">
    <property type="entry name" value="PROTEIN_KINASE_ATP"/>
    <property type="match status" value="1"/>
</dbReference>
<dbReference type="InterPro" id="IPR011009">
    <property type="entry name" value="Kinase-like_dom_sf"/>
</dbReference>
<dbReference type="GO" id="GO:0005524">
    <property type="term" value="F:ATP binding"/>
    <property type="evidence" value="ECO:0007669"/>
    <property type="project" value="UniProtKB-UniRule"/>
</dbReference>
<dbReference type="EnsemblBacteria" id="BAC09092">
    <property type="protein sequence ID" value="BAC09092"/>
    <property type="gene ID" value="BAC09092"/>
</dbReference>
<accession>Q8DIP1</accession>
<feature type="transmembrane region" description="Helical" evidence="11">
    <location>
        <begin position="427"/>
        <end position="447"/>
    </location>
</feature>
<feature type="compositionally biased region" description="Pro residues" evidence="10">
    <location>
        <begin position="600"/>
        <end position="618"/>
    </location>
</feature>
<keyword evidence="11" id="KW-1133">Transmembrane helix</keyword>
<dbReference type="PANTHER" id="PTHR24363">
    <property type="entry name" value="SERINE/THREONINE PROTEIN KINASE"/>
    <property type="match status" value="1"/>
</dbReference>
<dbReference type="Pfam" id="PF05226">
    <property type="entry name" value="CHASE2"/>
    <property type="match status" value="1"/>
</dbReference>
<dbReference type="Pfam" id="PF00069">
    <property type="entry name" value="Pkinase"/>
    <property type="match status" value="1"/>
</dbReference>
<sequence>MLPSDVGRMLRVVRLNLPIARSVGQDRTETAFSIFQRQRKSPNCAMSPISIPDPLKRALPVVMAAAIATVGVLALRVGGFLQPLELRVYDQWLRWRSTPATSQRLLIVEITEADIQTLKQYPVPDEVLIQAVNELQEYQPRVIGIDIFRDFPVPDRFKLPTNGLPSLGRVMMTQPNTVIVCKAGSEGDPGIAPPAGLLNDQVGFADIPIDDDSVVRRAILATQPEANDRCSTPQSFALALARLFLGVNPQAVTENRLELGTARFQSLTRNWGGYNNLDAAGFQILINYARPTQPYETVTLSEVLRGEVLPSKVRDRAVLIGLTGSSSNDKFLIPITLPEYTNRLTPGVVVQAAILEDLLAAALDHRSPMGTWPQEAIALWILAWSGLGALIIAKGHRWVMVPLWVAGGLGLSGLTFVLFLQGTWIPLVAPLISFGSGAVLMLGYRALSSAESMSTPSTPTAVPNGTSATPLEFITEGISQSTTAESAPILEISEVLPTEVSRLKTDTNATVLQPETAIPFTPIEPTPPPGDKSSTAPTLLTAIVDQISPTEIPETPPQPINERETFLLVHPDDAATSATELPKTPEPTPVDLPETQVGVPAPPPTVPSGIPSPLPPDLPETQLPVPEALRTMPQTPSVPSLDLPETQLTLPEPPTTPELPSTPPTQFTTSADLPETQLSVPESVRPGEVISNPVTHGHIPETLPEIPATPPQFATRADLPESQLSTPEAPKGGQPERQPSHPDSLTSMPADATPIPPRTVPSPPSPTTETATPMGTEPKTTAISDITAEPSEPLPQTVGGRYRILSQLGQGGFGRTFLAADLHLPDHPICVVKQLVPSRKDERFLAIARRLFQREAETLAQLGQHQRIPRLLAYFEEGGYFYLTQEYVDGESLKEEFEKKITLSQGEAIAILKSILEILQYVHQFGVVHRDIKPANIIRRRSDQQLFLIDFGAVRHVQPEDLLRHGKYTISIGTRGYAPSEQMAGRPVIASDIYSLGMVIVEGLTGLAPMDLPSDPDSGDLIWQPGRHLSPQFVAIINKMIKYNFRDRYQSAREVLTDLAKAGL</sequence>
<comment type="catalytic activity">
    <reaction evidence="8">
        <text>L-seryl-[protein] + ATP = O-phospho-L-seryl-[protein] + ADP + H(+)</text>
        <dbReference type="Rhea" id="RHEA:17989"/>
        <dbReference type="Rhea" id="RHEA-COMP:9863"/>
        <dbReference type="Rhea" id="RHEA-COMP:11604"/>
        <dbReference type="ChEBI" id="CHEBI:15378"/>
        <dbReference type="ChEBI" id="CHEBI:29999"/>
        <dbReference type="ChEBI" id="CHEBI:30616"/>
        <dbReference type="ChEBI" id="CHEBI:83421"/>
        <dbReference type="ChEBI" id="CHEBI:456216"/>
        <dbReference type="EC" id="2.7.11.1"/>
    </reaction>
</comment>
<evidence type="ECO:0000256" key="9">
    <source>
        <dbReference type="PROSITE-ProRule" id="PRU10141"/>
    </source>
</evidence>
<dbReference type="InterPro" id="IPR000719">
    <property type="entry name" value="Prot_kinase_dom"/>
</dbReference>
<feature type="domain" description="Protein kinase" evidence="12">
    <location>
        <begin position="802"/>
        <end position="1060"/>
    </location>
</feature>
<feature type="transmembrane region" description="Helical" evidence="11">
    <location>
        <begin position="58"/>
        <end position="77"/>
    </location>
</feature>
<keyword evidence="11" id="KW-0812">Transmembrane</keyword>
<evidence type="ECO:0000313" key="14">
    <source>
        <dbReference type="Proteomes" id="UP000000440"/>
    </source>
</evidence>
<evidence type="ECO:0000259" key="12">
    <source>
        <dbReference type="PROSITE" id="PS50011"/>
    </source>
</evidence>
<dbReference type="Proteomes" id="UP000000440">
    <property type="component" value="Chromosome"/>
</dbReference>
<comment type="catalytic activity">
    <reaction evidence="7">
        <text>L-threonyl-[protein] + ATP = O-phospho-L-threonyl-[protein] + ADP + H(+)</text>
        <dbReference type="Rhea" id="RHEA:46608"/>
        <dbReference type="Rhea" id="RHEA-COMP:11060"/>
        <dbReference type="Rhea" id="RHEA-COMP:11605"/>
        <dbReference type="ChEBI" id="CHEBI:15378"/>
        <dbReference type="ChEBI" id="CHEBI:30013"/>
        <dbReference type="ChEBI" id="CHEBI:30616"/>
        <dbReference type="ChEBI" id="CHEBI:61977"/>
        <dbReference type="ChEBI" id="CHEBI:456216"/>
        <dbReference type="EC" id="2.7.11.1"/>
    </reaction>
</comment>
<dbReference type="STRING" id="197221.gene:10748141"/>
<keyword evidence="6 9" id="KW-0067">ATP-binding</keyword>
<feature type="compositionally biased region" description="Pro residues" evidence="10">
    <location>
        <begin position="651"/>
        <end position="663"/>
    </location>
</feature>
<dbReference type="EC" id="2.7.11.1" evidence="1"/>
<dbReference type="EMBL" id="BA000039">
    <property type="protein sequence ID" value="BAC09092.1"/>
    <property type="molecule type" value="Genomic_DNA"/>
</dbReference>
<dbReference type="InterPro" id="IPR007890">
    <property type="entry name" value="CHASE2"/>
</dbReference>
<dbReference type="eggNOG" id="COG0515">
    <property type="taxonomic scope" value="Bacteria"/>
</dbReference>
<evidence type="ECO:0000256" key="3">
    <source>
        <dbReference type="ARBA" id="ARBA00022679"/>
    </source>
</evidence>
<feature type="binding site" evidence="9">
    <location>
        <position position="833"/>
    </location>
    <ligand>
        <name>ATP</name>
        <dbReference type="ChEBI" id="CHEBI:30616"/>
    </ligand>
</feature>
<dbReference type="eggNOG" id="COG4252">
    <property type="taxonomic scope" value="Bacteria"/>
</dbReference>
<feature type="transmembrane region" description="Helical" evidence="11">
    <location>
        <begin position="376"/>
        <end position="393"/>
    </location>
</feature>
<dbReference type="AlphaFoldDB" id="Q8DIP1"/>
<gene>
    <name evidence="13" type="ordered locus">tlr1540</name>
</gene>
<keyword evidence="5 13" id="KW-0418">Kinase</keyword>
<keyword evidence="11" id="KW-0472">Membrane</keyword>
<feature type="region of interest" description="Disordered" evidence="10">
    <location>
        <begin position="577"/>
        <end position="797"/>
    </location>
</feature>
<dbReference type="GO" id="GO:0004674">
    <property type="term" value="F:protein serine/threonine kinase activity"/>
    <property type="evidence" value="ECO:0007669"/>
    <property type="project" value="UniProtKB-KW"/>
</dbReference>
<evidence type="ECO:0000256" key="7">
    <source>
        <dbReference type="ARBA" id="ARBA00047899"/>
    </source>
</evidence>
<dbReference type="KEGG" id="tel:tlr1540"/>
<evidence type="ECO:0000256" key="11">
    <source>
        <dbReference type="SAM" id="Phobius"/>
    </source>
</evidence>
<organism evidence="13 14">
    <name type="scientific">Thermosynechococcus vestitus (strain NIES-2133 / IAM M-273 / BP-1)</name>
    <dbReference type="NCBI Taxonomy" id="197221"/>
    <lineage>
        <taxon>Bacteria</taxon>
        <taxon>Bacillati</taxon>
        <taxon>Cyanobacteriota</taxon>
        <taxon>Cyanophyceae</taxon>
        <taxon>Acaryochloridales</taxon>
        <taxon>Thermosynechococcaceae</taxon>
        <taxon>Thermosynechococcus</taxon>
    </lineage>
</organism>
<dbReference type="SMART" id="SM00220">
    <property type="entry name" value="S_TKc"/>
    <property type="match status" value="1"/>
</dbReference>
<evidence type="ECO:0000256" key="6">
    <source>
        <dbReference type="ARBA" id="ARBA00022840"/>
    </source>
</evidence>